<sequence>PAPACDATTVTITFTALDGVEYSLNSDFSTSITDGSFTADVNSSGTVYARTTGTTCVISSGYEVAPAPVTPAAPVLDVPAPACDAASVTITFTAVDGVEYSLNSDFSTSITDGSFTADVNSSGTVYARTIGTTCVTSSGYEVAPAPVTPAAPELDVPAPTCDAPSVTITFIEVEGVEYSLSADFSSTIIDGSFTAAVNSTGSVYARTIGTTCVISSGYEVAPAPGSPEAPVLTVPAPLCDATTVIITFTPDQEVEYSLNSDFSTTITDGSFTADVNSSGTVYARTIGTTCVTSSSYEVAPAPITPVAPVLTVPAPLCDATKVTITFTAVEGEEYSLNSDFSSTITDGSFTADVNSSGTVYARTAGTTCVISSDFEVAPAPVTPAAPVLDVPAPACDATTVTITYTEVEGVEFSLTEDFTTLLEGGSFTADVNSSGKVYARTAGTTCVISSDFEVAPAPVTPAAPVLDVPAPACDATTVTITYTEVEGVEFSLTEDFTTLLEGGSFEADVNSNGTVYARTIGTTCVISSGFEVAPAPVTPAAPVLTVPAPTCDATTVTITFTPNQGVEYSLTSDFSTTIAEGSFTAVVNSTGTVYARTIGTTCLISSGYDVAPAPGSPEAPVLIVPTPLCDATTVAITYTAVEGVEYSLNSDFSTTITGGSFTANANSTGTVYARTTGTTCVTSSGYSVAPAPVTPTAPVLTVPAPLCDATTVAITFTAV</sequence>
<accession>A0A1I0WXV8</accession>
<dbReference type="AlphaFoldDB" id="A0A1I0WXV8"/>
<gene>
    <name evidence="1" type="ORF">SAMN04489723_102389</name>
</gene>
<dbReference type="STRING" id="237018.SAMN04489723_102389"/>
<protein>
    <submittedName>
        <fullName evidence="1">Uncharacterized protein</fullName>
    </submittedName>
</protein>
<feature type="non-terminal residue" evidence="1">
    <location>
        <position position="1"/>
    </location>
</feature>
<proteinExistence type="predicted"/>
<keyword evidence="2" id="KW-1185">Reference proteome</keyword>
<dbReference type="Proteomes" id="UP000198790">
    <property type="component" value="Unassembled WGS sequence"/>
</dbReference>
<organism evidence="1 2">
    <name type="scientific">Algoriphagus aquimarinus</name>
    <dbReference type="NCBI Taxonomy" id="237018"/>
    <lineage>
        <taxon>Bacteria</taxon>
        <taxon>Pseudomonadati</taxon>
        <taxon>Bacteroidota</taxon>
        <taxon>Cytophagia</taxon>
        <taxon>Cytophagales</taxon>
        <taxon>Cyclobacteriaceae</taxon>
        <taxon>Algoriphagus</taxon>
    </lineage>
</organism>
<dbReference type="EMBL" id="FOKK01000002">
    <property type="protein sequence ID" value="SFA93491.1"/>
    <property type="molecule type" value="Genomic_DNA"/>
</dbReference>
<feature type="non-terminal residue" evidence="1">
    <location>
        <position position="719"/>
    </location>
</feature>
<name>A0A1I0WXV8_9BACT</name>
<evidence type="ECO:0000313" key="1">
    <source>
        <dbReference type="EMBL" id="SFA93491.1"/>
    </source>
</evidence>
<dbReference type="RefSeq" id="WP_175499639.1">
    <property type="nucleotide sequence ID" value="NZ_FOKK01000002.1"/>
</dbReference>
<reference evidence="1 2" key="1">
    <citation type="submission" date="2016-10" db="EMBL/GenBank/DDBJ databases">
        <authorList>
            <person name="de Groot N.N."/>
        </authorList>
    </citation>
    <scope>NUCLEOTIDE SEQUENCE [LARGE SCALE GENOMIC DNA]</scope>
    <source>
        <strain evidence="1 2">DSM 23399</strain>
    </source>
</reference>
<evidence type="ECO:0000313" key="2">
    <source>
        <dbReference type="Proteomes" id="UP000198790"/>
    </source>
</evidence>